<evidence type="ECO:0000256" key="2">
    <source>
        <dbReference type="ARBA" id="ARBA00009816"/>
    </source>
</evidence>
<keyword evidence="9" id="KW-1185">Reference proteome</keyword>
<keyword evidence="4 7" id="KW-1133">Transmembrane helix</keyword>
<dbReference type="AlphaFoldDB" id="A0A8C3RMC8"/>
<feature type="transmembrane region" description="Helical" evidence="7">
    <location>
        <begin position="134"/>
        <end position="153"/>
    </location>
</feature>
<dbReference type="Ensembl" id="ENSCSRT00000002044.1">
    <property type="protein sequence ID" value="ENSCSRP00000001985.1"/>
    <property type="gene ID" value="ENSCSRG00000001520.1"/>
</dbReference>
<evidence type="ECO:0000313" key="9">
    <source>
        <dbReference type="Proteomes" id="UP000694403"/>
    </source>
</evidence>
<name>A0A8C3RMC8_CHESE</name>
<sequence>MTLFDGSFPFYPNTRTPFPFNTTWVVIITVFLTVLATFILILPGIRGKGRFFWLLRVVTSLFIGAVILRNPVNQINETINYNEHFAWHLGADYAHIYADSLAKGLPSPILYVAEKFSQHSPCGVHSQYRISGHYTSVTLWLAFCTWLISNMLFSMPVLLYGGYMILLTAALLICSLLFFSVARNSPLCSIRFGPASLQTVYGASFWLTLATGQWAAPLSELGFSSSPVLLCDLATQRRRQMRPKATNLEKRLSSKVVKLADDPKILRIGKIGEEREEL</sequence>
<keyword evidence="3 7" id="KW-0812">Transmembrane</keyword>
<feature type="transmembrane region" description="Helical" evidence="7">
    <location>
        <begin position="20"/>
        <end position="42"/>
    </location>
</feature>
<reference evidence="8" key="1">
    <citation type="submission" date="2025-08" db="UniProtKB">
        <authorList>
            <consortium name="Ensembl"/>
        </authorList>
    </citation>
    <scope>IDENTIFICATION</scope>
</reference>
<evidence type="ECO:0000256" key="6">
    <source>
        <dbReference type="ARBA" id="ARBA00023180"/>
    </source>
</evidence>
<dbReference type="PANTHER" id="PTHR31158">
    <property type="entry name" value="DUAL OXIDASE 2"/>
    <property type="match status" value="1"/>
</dbReference>
<dbReference type="InterPro" id="IPR018469">
    <property type="entry name" value="Dual_oxidase_maturation_fac"/>
</dbReference>
<evidence type="ECO:0000256" key="5">
    <source>
        <dbReference type="ARBA" id="ARBA00023136"/>
    </source>
</evidence>
<dbReference type="Proteomes" id="UP000694403">
    <property type="component" value="Unplaced"/>
</dbReference>
<evidence type="ECO:0000256" key="3">
    <source>
        <dbReference type="ARBA" id="ARBA00022692"/>
    </source>
</evidence>
<dbReference type="Pfam" id="PF10204">
    <property type="entry name" value="DuoxA"/>
    <property type="match status" value="2"/>
</dbReference>
<feature type="transmembrane region" description="Helical" evidence="7">
    <location>
        <begin position="160"/>
        <end position="182"/>
    </location>
</feature>
<evidence type="ECO:0000256" key="7">
    <source>
        <dbReference type="SAM" id="Phobius"/>
    </source>
</evidence>
<dbReference type="GO" id="GO:0005789">
    <property type="term" value="C:endoplasmic reticulum membrane"/>
    <property type="evidence" value="ECO:0007669"/>
    <property type="project" value="InterPro"/>
</dbReference>
<keyword evidence="6" id="KW-0325">Glycoprotein</keyword>
<organism evidence="8 9">
    <name type="scientific">Chelydra serpentina</name>
    <name type="common">Snapping turtle</name>
    <name type="synonym">Testudo serpentina</name>
    <dbReference type="NCBI Taxonomy" id="8475"/>
    <lineage>
        <taxon>Eukaryota</taxon>
        <taxon>Metazoa</taxon>
        <taxon>Chordata</taxon>
        <taxon>Craniata</taxon>
        <taxon>Vertebrata</taxon>
        <taxon>Euteleostomi</taxon>
        <taxon>Archelosauria</taxon>
        <taxon>Testudinata</taxon>
        <taxon>Testudines</taxon>
        <taxon>Cryptodira</taxon>
        <taxon>Durocryptodira</taxon>
        <taxon>Americhelydia</taxon>
        <taxon>Chelydroidea</taxon>
        <taxon>Chelydridae</taxon>
        <taxon>Chelydra</taxon>
    </lineage>
</organism>
<evidence type="ECO:0000256" key="1">
    <source>
        <dbReference type="ARBA" id="ARBA00004141"/>
    </source>
</evidence>
<comment type="subcellular location">
    <subcellularLocation>
        <location evidence="1">Membrane</location>
        <topology evidence="1">Multi-pass membrane protein</topology>
    </subcellularLocation>
</comment>
<keyword evidence="5 7" id="KW-0472">Membrane</keyword>
<reference evidence="8" key="2">
    <citation type="submission" date="2025-09" db="UniProtKB">
        <authorList>
            <consortium name="Ensembl"/>
        </authorList>
    </citation>
    <scope>IDENTIFICATION</scope>
</reference>
<comment type="similarity">
    <text evidence="2">Belongs to the DUOXA family.</text>
</comment>
<evidence type="ECO:0008006" key="10">
    <source>
        <dbReference type="Google" id="ProtNLM"/>
    </source>
</evidence>
<evidence type="ECO:0000256" key="4">
    <source>
        <dbReference type="ARBA" id="ARBA00022989"/>
    </source>
</evidence>
<dbReference type="GO" id="GO:0015031">
    <property type="term" value="P:protein transport"/>
    <property type="evidence" value="ECO:0007669"/>
    <property type="project" value="InterPro"/>
</dbReference>
<dbReference type="PANTHER" id="PTHR31158:SF1">
    <property type="entry name" value="DOXA1 FACTOR-RELATED"/>
    <property type="match status" value="1"/>
</dbReference>
<protein>
    <recommendedName>
        <fullName evidence="10">Dual oxidase maturation factor 1</fullName>
    </recommendedName>
</protein>
<proteinExistence type="inferred from homology"/>
<accession>A0A8C3RMC8</accession>
<evidence type="ECO:0000313" key="8">
    <source>
        <dbReference type="Ensembl" id="ENSCSRP00000001985.1"/>
    </source>
</evidence>